<dbReference type="Gene3D" id="3.40.50.300">
    <property type="entry name" value="P-loop containing nucleotide triphosphate hydrolases"/>
    <property type="match status" value="1"/>
</dbReference>
<dbReference type="Proteomes" id="UP000016183">
    <property type="component" value="Unassembled WGS sequence"/>
</dbReference>
<dbReference type="RefSeq" id="WP_010696344.1">
    <property type="nucleotide sequence ID" value="NZ_KB442454.1"/>
</dbReference>
<dbReference type="PANTHER" id="PTHR35894:SF5">
    <property type="entry name" value="MU-LIKE PROPHAGE FLUMU DNA TRANSPOSITION PROTEIN B"/>
    <property type="match status" value="1"/>
</dbReference>
<dbReference type="EMBL" id="AGDZ01000026">
    <property type="protein sequence ID" value="EMB22898.1"/>
    <property type="molecule type" value="Genomic_DNA"/>
</dbReference>
<protein>
    <recommendedName>
        <fullName evidence="1">ORC1/DEAH AAA+ ATPase domain-containing protein</fullName>
    </recommendedName>
</protein>
<dbReference type="GO" id="GO:0016887">
    <property type="term" value="F:ATP hydrolysis activity"/>
    <property type="evidence" value="ECO:0007669"/>
    <property type="project" value="InterPro"/>
</dbReference>
<dbReference type="EMBL" id="AGDZ01000038">
    <property type="protein sequence ID" value="EMB19918.1"/>
    <property type="molecule type" value="Genomic_DNA"/>
</dbReference>
<dbReference type="AlphaFoldDB" id="M2BE78"/>
<evidence type="ECO:0000259" key="1">
    <source>
        <dbReference type="Pfam" id="PF13401"/>
    </source>
</evidence>
<dbReference type="InterPro" id="IPR052026">
    <property type="entry name" value="ExeA_AAA_ATPase_DNA-bind"/>
</dbReference>
<feature type="domain" description="ORC1/DEAH AAA+ ATPase" evidence="1">
    <location>
        <begin position="100"/>
        <end position="210"/>
    </location>
</feature>
<dbReference type="PANTHER" id="PTHR35894">
    <property type="entry name" value="GENERAL SECRETION PATHWAY PROTEIN A-RELATED"/>
    <property type="match status" value="1"/>
</dbReference>
<name>M2BE78_TREDN</name>
<dbReference type="SUPFAM" id="SSF52540">
    <property type="entry name" value="P-loop containing nucleoside triphosphate hydrolases"/>
    <property type="match status" value="1"/>
</dbReference>
<reference evidence="2 4" key="1">
    <citation type="submission" date="2012-01" db="EMBL/GenBank/DDBJ databases">
        <title>The Genome Sequence of Treponema denticola SP33.</title>
        <authorList>
            <consortium name="The Broad Institute Genome Sequencing Platform"/>
            <person name="Earl A."/>
            <person name="Ward D."/>
            <person name="Feldgarden M."/>
            <person name="Gevers D."/>
            <person name="Blanton J.M."/>
            <person name="Fenno C.J."/>
            <person name="Baranova O.V."/>
            <person name="Mathney J."/>
            <person name="Dewhirst F.E."/>
            <person name="Izard J."/>
            <person name="Young S.K."/>
            <person name="Zeng Q."/>
            <person name="Gargeya S."/>
            <person name="Fitzgerald M."/>
            <person name="Haas B."/>
            <person name="Abouelleil A."/>
            <person name="Alvarado L."/>
            <person name="Arachchi H.M."/>
            <person name="Berlin A."/>
            <person name="Chapman S.B."/>
            <person name="Gearin G."/>
            <person name="Goldberg J."/>
            <person name="Griggs A."/>
            <person name="Gujja S."/>
            <person name="Hansen M."/>
            <person name="Heiman D."/>
            <person name="Howarth C."/>
            <person name="Larimer J."/>
            <person name="Lui A."/>
            <person name="MacDonald P.J.P."/>
            <person name="McCowen C."/>
            <person name="Montmayeur A."/>
            <person name="Murphy C."/>
            <person name="Neiman D."/>
            <person name="Pearson M."/>
            <person name="Priest M."/>
            <person name="Roberts A."/>
            <person name="Saif S."/>
            <person name="Shea T."/>
            <person name="Sisk P."/>
            <person name="Stolte C."/>
            <person name="Sykes S."/>
            <person name="Wortman J."/>
            <person name="Nusbaum C."/>
            <person name="Birren B."/>
        </authorList>
    </citation>
    <scope>NUCLEOTIDE SEQUENCE [LARGE SCALE GENOMIC DNA]</scope>
    <source>
        <strain evidence="2 4">SP33</strain>
    </source>
</reference>
<proteinExistence type="predicted"/>
<gene>
    <name evidence="3" type="ORF">HMPREF9733_01721</name>
    <name evidence="2" type="ORF">HMPREF9733_02597</name>
</gene>
<accession>M2BE78</accession>
<organism evidence="2 4">
    <name type="scientific">Treponema denticola SP33</name>
    <dbReference type="NCBI Taxonomy" id="999437"/>
    <lineage>
        <taxon>Bacteria</taxon>
        <taxon>Pseudomonadati</taxon>
        <taxon>Spirochaetota</taxon>
        <taxon>Spirochaetia</taxon>
        <taxon>Spirochaetales</taxon>
        <taxon>Treponemataceae</taxon>
        <taxon>Treponema</taxon>
    </lineage>
</organism>
<comment type="caution">
    <text evidence="2">The sequence shown here is derived from an EMBL/GenBank/DDBJ whole genome shotgun (WGS) entry which is preliminary data.</text>
</comment>
<evidence type="ECO:0000313" key="2">
    <source>
        <dbReference type="EMBL" id="EMB19918.1"/>
    </source>
</evidence>
<sequence>MALKEVLNFNNLSHGDAARITGLNRSTVSRVASKDYPNWKEKEGEILSLLKEAGYNTENIEEEKTGISLDFEAVVMTPSVSAYKNLASSLADPEGSLSSSLGMVIGTAERGKTFTSKWFVSENSNAVYILYIDGSSITQLLRDICYEVANTRPHSMSKCITVLEQSCLYQRHLIIIDEADKCPVKHLETLRGINERCHLPFLFVGEEALKSKIDQVPRLRSRVRHPIVVFDPIKEIDIAAYYRSAAGLTLDLKTANLLSKRARGGFRTVANEARALVNIANASGLSTITEEMINRLG</sequence>
<evidence type="ECO:0000313" key="3">
    <source>
        <dbReference type="EMBL" id="EMB22898.1"/>
    </source>
</evidence>
<dbReference type="HOGENOM" id="CLU_081591_0_0_12"/>
<dbReference type="InterPro" id="IPR049945">
    <property type="entry name" value="AAA_22"/>
</dbReference>
<dbReference type="PATRIC" id="fig|999437.3.peg.1773"/>
<evidence type="ECO:0000313" key="4">
    <source>
        <dbReference type="Proteomes" id="UP000016183"/>
    </source>
</evidence>
<dbReference type="InterPro" id="IPR027417">
    <property type="entry name" value="P-loop_NTPase"/>
</dbReference>
<dbReference type="Pfam" id="PF13401">
    <property type="entry name" value="AAA_22"/>
    <property type="match status" value="1"/>
</dbReference>